<feature type="region of interest" description="Disordered" evidence="1">
    <location>
        <begin position="162"/>
        <end position="190"/>
    </location>
</feature>
<reference evidence="2 3" key="1">
    <citation type="journal article" date="2020" name="ISME J.">
        <title>Uncovering the hidden diversity of litter-decomposition mechanisms in mushroom-forming fungi.</title>
        <authorList>
            <person name="Floudas D."/>
            <person name="Bentzer J."/>
            <person name="Ahren D."/>
            <person name="Johansson T."/>
            <person name="Persson P."/>
            <person name="Tunlid A."/>
        </authorList>
    </citation>
    <scope>NUCLEOTIDE SEQUENCE [LARGE SCALE GENOMIC DNA]</scope>
    <source>
        <strain evidence="2 3">CBS 406.79</strain>
    </source>
</reference>
<evidence type="ECO:0000313" key="2">
    <source>
        <dbReference type="EMBL" id="KAF5388838.1"/>
    </source>
</evidence>
<organism evidence="2 3">
    <name type="scientific">Collybiopsis confluens</name>
    <dbReference type="NCBI Taxonomy" id="2823264"/>
    <lineage>
        <taxon>Eukaryota</taxon>
        <taxon>Fungi</taxon>
        <taxon>Dikarya</taxon>
        <taxon>Basidiomycota</taxon>
        <taxon>Agaricomycotina</taxon>
        <taxon>Agaricomycetes</taxon>
        <taxon>Agaricomycetidae</taxon>
        <taxon>Agaricales</taxon>
        <taxon>Marasmiineae</taxon>
        <taxon>Omphalotaceae</taxon>
        <taxon>Collybiopsis</taxon>
    </lineage>
</organism>
<feature type="compositionally biased region" description="Polar residues" evidence="1">
    <location>
        <begin position="481"/>
        <end position="497"/>
    </location>
</feature>
<evidence type="ECO:0000313" key="3">
    <source>
        <dbReference type="Proteomes" id="UP000518752"/>
    </source>
</evidence>
<proteinExistence type="predicted"/>
<feature type="region of interest" description="Disordered" evidence="1">
    <location>
        <begin position="704"/>
        <end position="751"/>
    </location>
</feature>
<name>A0A8H5MCE4_9AGAR</name>
<sequence>MAGRDKPLSCHVRVLHLVSPSQKYIFSDSLVPMTVCPLPPKPQLENSPPQPRFAAVSLKACIDIICDSSSELFDDGSNDYSVYSLDPWESYGKEEAIRALGRMSSLRSLNASSLIINGAMSENPLGQELLEVVFLLVVTRAPLKVPDPAAAHRINAALARQEVDGQGRAKRKREQVQGQPPRIKPKPAQITEADRILAQYGARKPAEPGPGPEHQPTVAVPISLTPEVNEILATFGNHPDVNQAALWQVSNFISFLMTQRPGLTVAEALKMLTPNVAVPASATSVSTGQGPQTPPLTPVASNEPPSPDDAILILDKENVDPDSFRRRVGRAVGDKVGIELSASTSAATSASSEPPLPMTVPVSTARKRTISEALLEDSQSSSATSSSSRPLFVKFYHYPTQARSSPSRPSAANATPSVVSPSGLSKDRPIIIPDSPSPVKPKPPRQPRQPEGPHSPTTARRNGSGARLHPYIPPSIPPWARTSTATQPRLSEQVQQTIKDREDKKLEEKKGKRLKWTQQRKVDTGERGAMHRTISTPAVFSTSDVISLQVSASSTSATTSALMAPPPPPVMSVASVSPPSLPVVAVVEHNTLLSSSSTDRHLAPPCTPPRRRAFSATALQSLSPALQDEDEDASLFTPDASSREQRLSLFTPILHIHRDEEATPPPLSEQILEDLGSEDEGEDADDVLTRELDDALLGASRLFEQPSAGMGLGEDGLEHGEETKDDESEHKSIRLSLPPSSPPAPSSPILQLYQDTNDLDDDTALPLPSSDFNVDNDEDPFEADCGPTDKTFDDEAAVDQVGVAGVDEAAILAIIEMLTKNENGNNADSTSSAADSPLDDILKGLDAIPDEEDPIFSLGPNFPLSQNHPDSPSLPEGINFENFGFWDTIVSAQTQTGCASVGPEK</sequence>
<evidence type="ECO:0000256" key="1">
    <source>
        <dbReference type="SAM" id="MobiDB-lite"/>
    </source>
</evidence>
<feature type="region of interest" description="Disordered" evidence="1">
    <location>
        <begin position="281"/>
        <end position="309"/>
    </location>
</feature>
<feature type="compositionally biased region" description="Low complexity" evidence="1">
    <location>
        <begin position="401"/>
        <end position="417"/>
    </location>
</feature>
<comment type="caution">
    <text evidence="2">The sequence shown here is derived from an EMBL/GenBank/DDBJ whole genome shotgun (WGS) entry which is preliminary data.</text>
</comment>
<feature type="region of interest" description="Disordered" evidence="1">
    <location>
        <begin position="401"/>
        <end position="500"/>
    </location>
</feature>
<dbReference type="EMBL" id="JAACJN010000026">
    <property type="protein sequence ID" value="KAF5388838.1"/>
    <property type="molecule type" value="Genomic_DNA"/>
</dbReference>
<protein>
    <submittedName>
        <fullName evidence="2">Uncharacterized protein</fullName>
    </submittedName>
</protein>
<accession>A0A8H5MCE4</accession>
<dbReference type="AlphaFoldDB" id="A0A8H5MCE4"/>
<feature type="region of interest" description="Disordered" evidence="1">
    <location>
        <begin position="852"/>
        <end position="876"/>
    </location>
</feature>
<keyword evidence="3" id="KW-1185">Reference proteome</keyword>
<gene>
    <name evidence="2" type="ORF">D9757_005601</name>
</gene>
<dbReference type="OrthoDB" id="3199820at2759"/>
<dbReference type="Proteomes" id="UP000518752">
    <property type="component" value="Unassembled WGS sequence"/>
</dbReference>
<feature type="compositionally biased region" description="Basic and acidic residues" evidence="1">
    <location>
        <begin position="716"/>
        <end position="732"/>
    </location>
</feature>
<feature type="compositionally biased region" description="Pro residues" evidence="1">
    <location>
        <begin position="435"/>
        <end position="447"/>
    </location>
</feature>